<evidence type="ECO:0000259" key="8">
    <source>
        <dbReference type="PROSITE" id="PS50166"/>
    </source>
</evidence>
<accession>A0A1X2GG88</accession>
<evidence type="ECO:0000313" key="9">
    <source>
        <dbReference type="EMBL" id="ORX52437.1"/>
    </source>
</evidence>
<dbReference type="InterPro" id="IPR041653">
    <property type="entry name" value="Importin_rep_4"/>
</dbReference>
<dbReference type="GO" id="GO:0008139">
    <property type="term" value="F:nuclear localization sequence binding"/>
    <property type="evidence" value="ECO:0007669"/>
    <property type="project" value="EnsemblFungi"/>
</dbReference>
<dbReference type="GO" id="GO:0006606">
    <property type="term" value="P:protein import into nucleus"/>
    <property type="evidence" value="ECO:0007669"/>
    <property type="project" value="EnsemblFungi"/>
</dbReference>
<name>A0A1X2GG88_9FUNG</name>
<dbReference type="Proteomes" id="UP000242146">
    <property type="component" value="Unassembled WGS sequence"/>
</dbReference>
<dbReference type="Pfam" id="PF25574">
    <property type="entry name" value="TPR_IMB1"/>
    <property type="match status" value="1"/>
</dbReference>
<dbReference type="GO" id="GO:0031267">
    <property type="term" value="F:small GTPase binding"/>
    <property type="evidence" value="ECO:0007669"/>
    <property type="project" value="InterPro"/>
</dbReference>
<reference evidence="9 10" key="1">
    <citation type="submission" date="2016-07" db="EMBL/GenBank/DDBJ databases">
        <title>Pervasive Adenine N6-methylation of Active Genes in Fungi.</title>
        <authorList>
            <consortium name="DOE Joint Genome Institute"/>
            <person name="Mondo S.J."/>
            <person name="Dannebaum R.O."/>
            <person name="Kuo R.C."/>
            <person name="Labutti K."/>
            <person name="Haridas S."/>
            <person name="Kuo A."/>
            <person name="Salamov A."/>
            <person name="Ahrendt S.R."/>
            <person name="Lipzen A."/>
            <person name="Sullivan W."/>
            <person name="Andreopoulos W.B."/>
            <person name="Clum A."/>
            <person name="Lindquist E."/>
            <person name="Daum C."/>
            <person name="Ramamoorthy G.K."/>
            <person name="Gryganskyi A."/>
            <person name="Culley D."/>
            <person name="Magnuson J.K."/>
            <person name="James T.Y."/>
            <person name="O'Malley M.A."/>
            <person name="Stajich J.E."/>
            <person name="Spatafora J.W."/>
            <person name="Visel A."/>
            <person name="Grigoriev I.V."/>
        </authorList>
    </citation>
    <scope>NUCLEOTIDE SEQUENCE [LARGE SCALE GENOMIC DNA]</scope>
    <source>
        <strain evidence="9 10">NRRL 3301</strain>
    </source>
</reference>
<dbReference type="OrthoDB" id="543373at2759"/>
<gene>
    <name evidence="9" type="ORF">DM01DRAFT_244589</name>
</gene>
<evidence type="ECO:0000256" key="1">
    <source>
        <dbReference type="ARBA" id="ARBA00004123"/>
    </source>
</evidence>
<evidence type="ECO:0000256" key="2">
    <source>
        <dbReference type="ARBA" id="ARBA00004496"/>
    </source>
</evidence>
<keyword evidence="7" id="KW-0539">Nucleus</keyword>
<evidence type="ECO:0000256" key="3">
    <source>
        <dbReference type="ARBA" id="ARBA00022448"/>
    </source>
</evidence>
<dbReference type="PROSITE" id="PS50166">
    <property type="entry name" value="IMPORTIN_B_NT"/>
    <property type="match status" value="1"/>
</dbReference>
<dbReference type="InterPro" id="IPR016024">
    <property type="entry name" value="ARM-type_fold"/>
</dbReference>
<organism evidence="9 10">
    <name type="scientific">Hesseltinella vesiculosa</name>
    <dbReference type="NCBI Taxonomy" id="101127"/>
    <lineage>
        <taxon>Eukaryota</taxon>
        <taxon>Fungi</taxon>
        <taxon>Fungi incertae sedis</taxon>
        <taxon>Mucoromycota</taxon>
        <taxon>Mucoromycotina</taxon>
        <taxon>Mucoromycetes</taxon>
        <taxon>Mucorales</taxon>
        <taxon>Cunninghamellaceae</taxon>
        <taxon>Hesseltinella</taxon>
    </lineage>
</organism>
<keyword evidence="5" id="KW-0677">Repeat</keyword>
<dbReference type="InterPro" id="IPR057672">
    <property type="entry name" value="TPR_IPO4/5"/>
</dbReference>
<evidence type="ECO:0000313" key="10">
    <source>
        <dbReference type="Proteomes" id="UP000242146"/>
    </source>
</evidence>
<dbReference type="Pfam" id="PF25780">
    <property type="entry name" value="TPR_IPO5"/>
    <property type="match status" value="1"/>
</dbReference>
<dbReference type="InterPro" id="IPR041389">
    <property type="entry name" value="Importin_rep_6"/>
</dbReference>
<dbReference type="GO" id="GO:0061608">
    <property type="term" value="F:nuclear import signal receptor activity"/>
    <property type="evidence" value="ECO:0007669"/>
    <property type="project" value="EnsemblFungi"/>
</dbReference>
<dbReference type="SUPFAM" id="SSF48371">
    <property type="entry name" value="ARM repeat"/>
    <property type="match status" value="1"/>
</dbReference>
<evidence type="ECO:0000256" key="5">
    <source>
        <dbReference type="ARBA" id="ARBA00022737"/>
    </source>
</evidence>
<evidence type="ECO:0000256" key="4">
    <source>
        <dbReference type="ARBA" id="ARBA00022490"/>
    </source>
</evidence>
<comment type="subcellular location">
    <subcellularLocation>
        <location evidence="2">Cytoplasm</location>
    </subcellularLocation>
    <subcellularLocation>
        <location evidence="1">Nucleus</location>
    </subcellularLocation>
</comment>
<dbReference type="GO" id="GO:0006406">
    <property type="term" value="P:mRNA export from nucleus"/>
    <property type="evidence" value="ECO:0007669"/>
    <property type="project" value="EnsemblFungi"/>
</dbReference>
<comment type="caution">
    <text evidence="9">The sequence shown here is derived from an EMBL/GenBank/DDBJ whole genome shotgun (WGS) entry which is preliminary data.</text>
</comment>
<dbReference type="EMBL" id="MCGT01000018">
    <property type="protein sequence ID" value="ORX52437.1"/>
    <property type="molecule type" value="Genomic_DNA"/>
</dbReference>
<dbReference type="GO" id="GO:0034399">
    <property type="term" value="C:nuclear periphery"/>
    <property type="evidence" value="ECO:0007669"/>
    <property type="project" value="EnsemblFungi"/>
</dbReference>
<evidence type="ECO:0000256" key="6">
    <source>
        <dbReference type="ARBA" id="ARBA00022927"/>
    </source>
</evidence>
<feature type="domain" description="Importin N-terminal" evidence="8">
    <location>
        <begin position="32"/>
        <end position="112"/>
    </location>
</feature>
<dbReference type="InterPro" id="IPR040122">
    <property type="entry name" value="Importin_beta"/>
</dbReference>
<proteinExistence type="predicted"/>
<dbReference type="GO" id="GO:0060188">
    <property type="term" value="P:regulation of protein desumoylation"/>
    <property type="evidence" value="ECO:0007669"/>
    <property type="project" value="EnsemblFungi"/>
</dbReference>
<dbReference type="GO" id="GO:0005737">
    <property type="term" value="C:cytoplasm"/>
    <property type="evidence" value="ECO:0007669"/>
    <property type="project" value="UniProtKB-SubCell"/>
</dbReference>
<dbReference type="Pfam" id="PF18829">
    <property type="entry name" value="Importin_rep_6"/>
    <property type="match status" value="1"/>
</dbReference>
<protein>
    <submittedName>
        <fullName evidence="9">ARM repeat-containing protein</fullName>
    </submittedName>
</protein>
<dbReference type="PANTHER" id="PTHR10527">
    <property type="entry name" value="IMPORTIN BETA"/>
    <property type="match status" value="1"/>
</dbReference>
<dbReference type="AlphaFoldDB" id="A0A1X2GG88"/>
<dbReference type="InterPro" id="IPR001494">
    <property type="entry name" value="Importin-beta_N"/>
</dbReference>
<dbReference type="Gene3D" id="1.25.10.10">
    <property type="entry name" value="Leucine-rich Repeat Variant"/>
    <property type="match status" value="1"/>
</dbReference>
<dbReference type="Pfam" id="PF13513">
    <property type="entry name" value="HEAT_EZ"/>
    <property type="match status" value="1"/>
</dbReference>
<dbReference type="STRING" id="101127.A0A1X2GG88"/>
<feature type="non-terminal residue" evidence="9">
    <location>
        <position position="899"/>
    </location>
</feature>
<keyword evidence="10" id="KW-1185">Reference proteome</keyword>
<dbReference type="InterPro" id="IPR011989">
    <property type="entry name" value="ARM-like"/>
</dbReference>
<keyword evidence="4" id="KW-0963">Cytoplasm</keyword>
<keyword evidence="3" id="KW-0813">Transport</keyword>
<sequence>MAQVPVSAEVLQQLTPVLTNLLSVDNNLRTEAETQLNDHWVTQQPDLLLTGLAQFVAQSNEVQLRSHCSVLLRRLSFKQFTSSANPDARLWDMVQPSTRQSVKDLLLVALANESDQGTRHKVADTIAEVAKSDMGDDGNWETLPKALFECTQSPNAAHRESAFRIFASVPEIIADQHVDTLRGIFLASLTDAQSQEVRLEAMKATAAYIIQAEEPARKSLGTLMPQMLDPLSPVISARDDQTLVDGLVVLIDLADNAPRLFRPVLPNVLTVMVSVAKDKSFEDRTRQTALELLLTISESAAGMCRKTPNFANEIIPVAMEMITDIEDDETWYTTDDLDEDDNEENYVMGESTMDRLARALGGKYVVPTAFEYIPKMFESGDWRQQRAALMTISSIGEGSIKIMKPELGNIIQMIVGTTKNPHPRVRYAACNALGQMATDFSPMLQKNFHEPIITSLLTVMEDNAQPRVQAHAAAAMVNFCEEAHKAITEPYLDAIFEHLLILLKVPKTYVQEQAITTIATVADNAQSKTIKYQGVIMPLLLDILHQATTKEYRLLRCRAIECASLISLAVGKEAFAPYTDSFIQILAQIQQTNTDADDQQTSYLLAAWARMCKMMGEDFLPYLPNIMPPLLQSAQLTPEFTFVDPEDDDIESKYPTEEGWEFVGISGQQIGIKTSVLEEKHTAMEMLVSYARDLGAGFVQYIPSVLDIALPLLKFYFHDGVRHSAAQLLPFLLADAKAAGVPDNDLTELWRKIYEKLQKIMVIEDDITFLDAVYLSFTDCLEVIGTQGLTPQDIEQFVGATNDQLKKFYERLNEREAAKQNGEYDPEDEEALEDEEIAEDEALSSVARGIQGLFKVFRTDILPFFEKLLPHVMQFLNHPNPHARQWAICVFDDLIEFTG</sequence>
<dbReference type="InterPro" id="IPR058584">
    <property type="entry name" value="IMB1_TNPO1-like_TPR"/>
</dbReference>
<dbReference type="GO" id="GO:0007088">
    <property type="term" value="P:regulation of mitotic nuclear division"/>
    <property type="evidence" value="ECO:0007669"/>
    <property type="project" value="EnsemblFungi"/>
</dbReference>
<dbReference type="Pfam" id="PF18808">
    <property type="entry name" value="Importin_rep_4"/>
    <property type="match status" value="1"/>
</dbReference>
<keyword evidence="6" id="KW-0653">Protein transport</keyword>
<evidence type="ECO:0000256" key="7">
    <source>
        <dbReference type="ARBA" id="ARBA00023242"/>
    </source>
</evidence>